<proteinExistence type="predicted"/>
<evidence type="ECO:0000313" key="1">
    <source>
        <dbReference type="EMBL" id="QNM06598.1"/>
    </source>
</evidence>
<keyword evidence="2" id="KW-1185">Reference proteome</keyword>
<protein>
    <submittedName>
        <fullName evidence="1">Uncharacterized protein</fullName>
    </submittedName>
</protein>
<gene>
    <name evidence="1" type="ORF">H9Q78_05550</name>
</gene>
<organism evidence="1 2">
    <name type="scientific">Qiania dongpingensis</name>
    <dbReference type="NCBI Taxonomy" id="2763669"/>
    <lineage>
        <taxon>Bacteria</taxon>
        <taxon>Bacillati</taxon>
        <taxon>Bacillota</taxon>
        <taxon>Clostridia</taxon>
        <taxon>Lachnospirales</taxon>
        <taxon>Lachnospiraceae</taxon>
        <taxon>Qiania</taxon>
    </lineage>
</organism>
<reference evidence="1 2" key="1">
    <citation type="submission" date="2020-08" db="EMBL/GenBank/DDBJ databases">
        <authorList>
            <person name="Liu C."/>
            <person name="Sun Q."/>
        </authorList>
    </citation>
    <scope>NUCLEOTIDE SEQUENCE [LARGE SCALE GENOMIC DNA]</scope>
    <source>
        <strain evidence="1 2">NSJ-38</strain>
    </source>
</reference>
<name>A0A7G9G716_9FIRM</name>
<accession>A0A7G9G716</accession>
<dbReference type="Proteomes" id="UP000515823">
    <property type="component" value="Chromosome"/>
</dbReference>
<evidence type="ECO:0000313" key="2">
    <source>
        <dbReference type="Proteomes" id="UP000515823"/>
    </source>
</evidence>
<dbReference type="EMBL" id="CP060634">
    <property type="protein sequence ID" value="QNM06598.1"/>
    <property type="molecule type" value="Genomic_DNA"/>
</dbReference>
<dbReference type="AlphaFoldDB" id="A0A7G9G716"/>
<dbReference type="KEGG" id="qdo:H9Q78_05550"/>
<sequence length="70" mass="8234">MLKYPKPIMKKTELQAMGFPEECLMTAYRSRGQDFAHKINPTKPHSTIVFDTEGFERYRQNLIKKESGRL</sequence>
<dbReference type="RefSeq" id="WP_249304153.1">
    <property type="nucleotide sequence ID" value="NZ_CP060634.1"/>
</dbReference>